<dbReference type="SFLD" id="SFLDS00003">
    <property type="entry name" value="Haloacid_Dehalogenase"/>
    <property type="match status" value="1"/>
</dbReference>
<dbReference type="PANTHER" id="PTHR43520:SF8">
    <property type="entry name" value="P-TYPE CU(+) TRANSPORTER"/>
    <property type="match status" value="1"/>
</dbReference>
<feature type="domain" description="P-type ATPase A" evidence="16">
    <location>
        <begin position="9"/>
        <end position="109"/>
    </location>
</feature>
<evidence type="ECO:0000256" key="6">
    <source>
        <dbReference type="ARBA" id="ARBA00022723"/>
    </source>
</evidence>
<keyword evidence="8" id="KW-0406">Ion transport</keyword>
<gene>
    <name evidence="17" type="ORF">Q4F26_06150</name>
</gene>
<feature type="transmembrane region" description="Helical" evidence="15">
    <location>
        <begin position="467"/>
        <end position="489"/>
    </location>
</feature>
<dbReference type="InterPro" id="IPR008250">
    <property type="entry name" value="ATPase_P-typ_transduc_dom_A_sf"/>
</dbReference>
<dbReference type="Gene3D" id="2.70.150.10">
    <property type="entry name" value="Calcium-transporting ATPase, cytoplasmic transduction domain A"/>
    <property type="match status" value="1"/>
</dbReference>
<dbReference type="FunFam" id="2.70.150.10:FF:000020">
    <property type="entry name" value="Copper-exporting P-type ATPase A"/>
    <property type="match status" value="1"/>
</dbReference>
<dbReference type="GO" id="GO:0140581">
    <property type="term" value="F:P-type monovalent copper transporter activity"/>
    <property type="evidence" value="ECO:0007669"/>
    <property type="project" value="UniProtKB-EC"/>
</dbReference>
<keyword evidence="8" id="KW-0187">Copper transport</keyword>
<dbReference type="FunFam" id="3.40.50.1000:FF:000333">
    <property type="entry name" value="Copper-transporting ATPase 2"/>
    <property type="match status" value="1"/>
</dbReference>
<evidence type="ECO:0000256" key="7">
    <source>
        <dbReference type="ARBA" id="ARBA00022741"/>
    </source>
</evidence>
<dbReference type="Gene3D" id="3.40.50.1000">
    <property type="entry name" value="HAD superfamily/HAD-like"/>
    <property type="match status" value="1"/>
</dbReference>
<keyword evidence="10" id="KW-1278">Translocase</keyword>
<dbReference type="PANTHER" id="PTHR43520">
    <property type="entry name" value="ATP7, ISOFORM B"/>
    <property type="match status" value="1"/>
</dbReference>
<name>A0AA43UDF4_9LACT</name>
<dbReference type="InterPro" id="IPR023299">
    <property type="entry name" value="ATPase_P-typ_cyto_dom_N"/>
</dbReference>
<evidence type="ECO:0000256" key="1">
    <source>
        <dbReference type="ARBA" id="ARBA00004651"/>
    </source>
</evidence>
<dbReference type="GO" id="GO:0055070">
    <property type="term" value="P:copper ion homeostasis"/>
    <property type="evidence" value="ECO:0007669"/>
    <property type="project" value="TreeGrafter"/>
</dbReference>
<keyword evidence="4 15" id="KW-1003">Cell membrane</keyword>
<evidence type="ECO:0000256" key="3">
    <source>
        <dbReference type="ARBA" id="ARBA00012517"/>
    </source>
</evidence>
<dbReference type="EMBL" id="JAUNQW010000034">
    <property type="protein sequence ID" value="MDO5457914.1"/>
    <property type="molecule type" value="Genomic_DNA"/>
</dbReference>
<dbReference type="SUPFAM" id="SSF56784">
    <property type="entry name" value="HAD-like"/>
    <property type="match status" value="1"/>
</dbReference>
<dbReference type="GO" id="GO:0005507">
    <property type="term" value="F:copper ion binding"/>
    <property type="evidence" value="ECO:0007669"/>
    <property type="project" value="TreeGrafter"/>
</dbReference>
<feature type="non-terminal residue" evidence="17">
    <location>
        <position position="1"/>
    </location>
</feature>
<dbReference type="SFLD" id="SFLDG00002">
    <property type="entry name" value="C1.7:_P-type_atpase_like"/>
    <property type="match status" value="1"/>
</dbReference>
<dbReference type="Pfam" id="PF00122">
    <property type="entry name" value="E1-E2_ATPase"/>
    <property type="match status" value="1"/>
</dbReference>
<protein>
    <recommendedName>
        <fullName evidence="3">P-type Cu(+) transporter</fullName>
        <ecNumber evidence="3">7.2.2.8</ecNumber>
    </recommendedName>
</protein>
<evidence type="ECO:0000256" key="12">
    <source>
        <dbReference type="ARBA" id="ARBA00023008"/>
    </source>
</evidence>
<dbReference type="PRINTS" id="PR00120">
    <property type="entry name" value="HATPASE"/>
</dbReference>
<evidence type="ECO:0000256" key="15">
    <source>
        <dbReference type="RuleBase" id="RU362081"/>
    </source>
</evidence>
<dbReference type="SUPFAM" id="SSF81653">
    <property type="entry name" value="Calcium ATPase, transduction domain A"/>
    <property type="match status" value="1"/>
</dbReference>
<dbReference type="GO" id="GO:0005524">
    <property type="term" value="F:ATP binding"/>
    <property type="evidence" value="ECO:0007669"/>
    <property type="project" value="UniProtKB-UniRule"/>
</dbReference>
<keyword evidence="13 15" id="KW-0472">Membrane</keyword>
<feature type="transmembrane region" description="Helical" evidence="15">
    <location>
        <begin position="152"/>
        <end position="174"/>
    </location>
</feature>
<evidence type="ECO:0000256" key="13">
    <source>
        <dbReference type="ARBA" id="ARBA00023136"/>
    </source>
</evidence>
<dbReference type="GO" id="GO:0043682">
    <property type="term" value="F:P-type divalent copper transporter activity"/>
    <property type="evidence" value="ECO:0007669"/>
    <property type="project" value="TreeGrafter"/>
</dbReference>
<dbReference type="Gene3D" id="3.40.1110.10">
    <property type="entry name" value="Calcium-transporting ATPase, cytoplasmic domain N"/>
    <property type="match status" value="1"/>
</dbReference>
<proteinExistence type="inferred from homology"/>
<dbReference type="PRINTS" id="PR00119">
    <property type="entry name" value="CATATPASE"/>
</dbReference>
<dbReference type="PROSITE" id="PS00154">
    <property type="entry name" value="ATPASE_E1_E2"/>
    <property type="match status" value="1"/>
</dbReference>
<dbReference type="GO" id="GO:0016887">
    <property type="term" value="F:ATP hydrolysis activity"/>
    <property type="evidence" value="ECO:0007669"/>
    <property type="project" value="InterPro"/>
</dbReference>
<dbReference type="NCBIfam" id="TIGR01525">
    <property type="entry name" value="ATPase-IB_hvy"/>
    <property type="match status" value="1"/>
</dbReference>
<dbReference type="InterPro" id="IPR059000">
    <property type="entry name" value="ATPase_P-type_domA"/>
</dbReference>
<organism evidence="17 18">
    <name type="scientific">Atopococcus tabaci</name>
    <dbReference type="NCBI Taxonomy" id="269774"/>
    <lineage>
        <taxon>Bacteria</taxon>
        <taxon>Bacillati</taxon>
        <taxon>Bacillota</taxon>
        <taxon>Bacilli</taxon>
        <taxon>Lactobacillales</taxon>
        <taxon>Carnobacteriaceae</taxon>
        <taxon>Atopococcus</taxon>
    </lineage>
</organism>
<dbReference type="InterPro" id="IPR027256">
    <property type="entry name" value="P-typ_ATPase_IB"/>
</dbReference>
<dbReference type="InterPro" id="IPR018303">
    <property type="entry name" value="ATPase_P-typ_P_site"/>
</dbReference>
<dbReference type="NCBIfam" id="TIGR01494">
    <property type="entry name" value="ATPase_P-type"/>
    <property type="match status" value="1"/>
</dbReference>
<comment type="subcellular location">
    <subcellularLocation>
        <location evidence="1">Cell membrane</location>
        <topology evidence="1">Multi-pass membrane protein</topology>
    </subcellularLocation>
</comment>
<comment type="caution">
    <text evidence="17">The sequence shown here is derived from an EMBL/GenBank/DDBJ whole genome shotgun (WGS) entry which is preliminary data.</text>
</comment>
<accession>A0AA43UDF4</accession>
<dbReference type="GO" id="GO:0005886">
    <property type="term" value="C:plasma membrane"/>
    <property type="evidence" value="ECO:0007669"/>
    <property type="project" value="UniProtKB-SubCell"/>
</dbReference>
<dbReference type="InterPro" id="IPR023298">
    <property type="entry name" value="ATPase_P-typ_TM_dom_sf"/>
</dbReference>
<keyword evidence="7 15" id="KW-0547">Nucleotide-binding</keyword>
<dbReference type="AlphaFoldDB" id="A0AA43UDF4"/>
<keyword evidence="8" id="KW-0813">Transport</keyword>
<dbReference type="InterPro" id="IPR001757">
    <property type="entry name" value="P_typ_ATPase"/>
</dbReference>
<feature type="transmembrane region" description="Helical" evidence="15">
    <location>
        <begin position="495"/>
        <end position="514"/>
    </location>
</feature>
<keyword evidence="5 15" id="KW-0812">Transmembrane</keyword>
<evidence type="ECO:0000256" key="5">
    <source>
        <dbReference type="ARBA" id="ARBA00022692"/>
    </source>
</evidence>
<dbReference type="NCBIfam" id="TIGR01511">
    <property type="entry name" value="ATPase-IB1_Cu"/>
    <property type="match status" value="1"/>
</dbReference>
<evidence type="ECO:0000256" key="10">
    <source>
        <dbReference type="ARBA" id="ARBA00022967"/>
    </source>
</evidence>
<keyword evidence="6 15" id="KW-0479">Metal-binding</keyword>
<keyword evidence="12" id="KW-0186">Copper</keyword>
<evidence type="ECO:0000256" key="8">
    <source>
        <dbReference type="ARBA" id="ARBA00022796"/>
    </source>
</evidence>
<dbReference type="SUPFAM" id="SSF81665">
    <property type="entry name" value="Calcium ATPase, transmembrane domain M"/>
    <property type="match status" value="1"/>
</dbReference>
<comment type="similarity">
    <text evidence="2 15">Belongs to the cation transport ATPase (P-type) (TC 3.A.3) family. Type IB subfamily.</text>
</comment>
<evidence type="ECO:0000256" key="11">
    <source>
        <dbReference type="ARBA" id="ARBA00022989"/>
    </source>
</evidence>
<dbReference type="Proteomes" id="UP001171751">
    <property type="component" value="Unassembled WGS sequence"/>
</dbReference>
<reference evidence="17" key="1">
    <citation type="submission" date="2023-07" db="EMBL/GenBank/DDBJ databases">
        <title>Between Cages and Wild: Unraveling the Impact of Captivity on Animal Microbiomes and Antimicrobial Resistance.</title>
        <authorList>
            <person name="Schmartz G.P."/>
            <person name="Rehner J."/>
            <person name="Schuff M.J."/>
            <person name="Becker S.L."/>
            <person name="Kravczyk M."/>
            <person name="Gurevich A."/>
            <person name="Francke R."/>
            <person name="Mueller R."/>
            <person name="Keller V."/>
            <person name="Keller A."/>
        </authorList>
    </citation>
    <scope>NUCLEOTIDE SEQUENCE</scope>
    <source>
        <strain evidence="17">S39M_St_73</strain>
    </source>
</reference>
<evidence type="ECO:0000256" key="14">
    <source>
        <dbReference type="ARBA" id="ARBA00049289"/>
    </source>
</evidence>
<dbReference type="CDD" id="cd02094">
    <property type="entry name" value="P-type_ATPase_Cu-like"/>
    <property type="match status" value="1"/>
</dbReference>
<evidence type="ECO:0000259" key="16">
    <source>
        <dbReference type="Pfam" id="PF00122"/>
    </source>
</evidence>
<evidence type="ECO:0000313" key="18">
    <source>
        <dbReference type="Proteomes" id="UP001171751"/>
    </source>
</evidence>
<dbReference type="InterPro" id="IPR036412">
    <property type="entry name" value="HAD-like_sf"/>
</dbReference>
<sequence length="524" mass="55695">QAIEKLVDLAPKQARIVVDGKEVEVESGSLTPGDIVRVKPGEKIPSDGVVITGQTTIDESMLTGESFPVSKSEGDEIIGASINNNGSIDYRTTRVGADSTLSQIIQLVEEAQGSKAPISRMADKITKYFVPIVIVLAVLASLAWFIAGYNFIFSLSILITTLVIACPCALGLATPTAIMVGTGKGAEHGVLIKGGAALEQTHNIETVVFDKTGTLTEGQPVVTDIITAGDWSEESVLQFAASAEQGSEHPLGEAMIRDAEEKGINLWPIQNFEAIPGHGIAVQVENRTIYIGNRKLMDDQSFNVKTLAVDSDRLADEGKTPMYVAIDDQAVGIIAVADTLKENTQRAIDELHALGIEIVMMTGDNKRTAEAIASQLGIDQVFSEVLPEDKSKNVEKLQEEGKVVAMVGDGINDAPALAQADIGIAMGAGTDVAIESADIVLMRDDILSVLTAIDLSSSTIRNIKQNLFWAFAYNVLGIPIAMGLLFLFGGPLMSPMFAAVAMSLSSVTVLTNALRLRSFEPKVS</sequence>
<feature type="transmembrane region" description="Helical" evidence="15">
    <location>
        <begin position="128"/>
        <end position="146"/>
    </location>
</feature>
<dbReference type="EC" id="7.2.2.8" evidence="3"/>
<comment type="catalytic activity">
    <reaction evidence="14">
        <text>Cu(+)(in) + ATP + H2O = Cu(+)(out) + ADP + phosphate + H(+)</text>
        <dbReference type="Rhea" id="RHEA:25792"/>
        <dbReference type="ChEBI" id="CHEBI:15377"/>
        <dbReference type="ChEBI" id="CHEBI:15378"/>
        <dbReference type="ChEBI" id="CHEBI:30616"/>
        <dbReference type="ChEBI" id="CHEBI:43474"/>
        <dbReference type="ChEBI" id="CHEBI:49552"/>
        <dbReference type="ChEBI" id="CHEBI:456216"/>
        <dbReference type="EC" id="7.2.2.8"/>
    </reaction>
</comment>
<evidence type="ECO:0000256" key="9">
    <source>
        <dbReference type="ARBA" id="ARBA00022840"/>
    </source>
</evidence>
<evidence type="ECO:0000256" key="4">
    <source>
        <dbReference type="ARBA" id="ARBA00022475"/>
    </source>
</evidence>
<keyword evidence="18" id="KW-1185">Reference proteome</keyword>
<keyword evidence="11 15" id="KW-1133">Transmembrane helix</keyword>
<evidence type="ECO:0000313" key="17">
    <source>
        <dbReference type="EMBL" id="MDO5457914.1"/>
    </source>
</evidence>
<dbReference type="PROSITE" id="PS01229">
    <property type="entry name" value="COF_2"/>
    <property type="match status" value="1"/>
</dbReference>
<evidence type="ECO:0000256" key="2">
    <source>
        <dbReference type="ARBA" id="ARBA00006024"/>
    </source>
</evidence>
<dbReference type="InterPro" id="IPR044492">
    <property type="entry name" value="P_typ_ATPase_HD_dom"/>
</dbReference>
<dbReference type="Pfam" id="PF00702">
    <property type="entry name" value="Hydrolase"/>
    <property type="match status" value="1"/>
</dbReference>
<dbReference type="InterPro" id="IPR023214">
    <property type="entry name" value="HAD_sf"/>
</dbReference>
<keyword evidence="9 15" id="KW-0067">ATP-binding</keyword>
<dbReference type="SFLD" id="SFLDF00027">
    <property type="entry name" value="p-type_atpase"/>
    <property type="match status" value="1"/>
</dbReference>